<dbReference type="Gene3D" id="1.20.58.1210">
    <property type="entry name" value="Exo84p, N-terminal helical domain"/>
    <property type="match status" value="1"/>
</dbReference>
<dbReference type="AlphaFoldDB" id="A0A9W4XCH6"/>
<feature type="region of interest" description="Disordered" evidence="4">
    <location>
        <begin position="330"/>
        <end position="350"/>
    </location>
</feature>
<name>A0A9W4XCH6_9ASCO</name>
<keyword evidence="3" id="KW-0175">Coiled coil</keyword>
<reference evidence="5" key="1">
    <citation type="submission" date="2022-12" db="EMBL/GenBank/DDBJ databases">
        <authorList>
            <person name="Brejova B."/>
        </authorList>
    </citation>
    <scope>NUCLEOTIDE SEQUENCE</scope>
</reference>
<evidence type="ECO:0000256" key="2">
    <source>
        <dbReference type="ARBA" id="ARBA00021269"/>
    </source>
</evidence>
<feature type="compositionally biased region" description="Polar residues" evidence="4">
    <location>
        <begin position="23"/>
        <end position="44"/>
    </location>
</feature>
<evidence type="ECO:0000313" key="5">
    <source>
        <dbReference type="EMBL" id="CAI5760549.1"/>
    </source>
</evidence>
<feature type="coiled-coil region" evidence="3">
    <location>
        <begin position="95"/>
        <end position="147"/>
    </location>
</feature>
<dbReference type="InterPro" id="IPR042561">
    <property type="entry name" value="Exo84_C_1"/>
</dbReference>
<feature type="compositionally biased region" description="Basic residues" evidence="4">
    <location>
        <begin position="1"/>
        <end position="10"/>
    </location>
</feature>
<dbReference type="Gene3D" id="2.30.29.30">
    <property type="entry name" value="Pleckstrin-homology domain (PH domain)/Phosphotyrosine-binding domain (PTB)"/>
    <property type="match status" value="1"/>
</dbReference>
<accession>A0A9W4XCH6</accession>
<dbReference type="EMBL" id="CANTUO010000007">
    <property type="protein sequence ID" value="CAI5760549.1"/>
    <property type="molecule type" value="Genomic_DNA"/>
</dbReference>
<dbReference type="SUPFAM" id="SSF74788">
    <property type="entry name" value="Cullin repeat-like"/>
    <property type="match status" value="1"/>
</dbReference>
<keyword evidence="6" id="KW-1185">Reference proteome</keyword>
<feature type="region of interest" description="Disordered" evidence="4">
    <location>
        <begin position="1"/>
        <end position="54"/>
    </location>
</feature>
<protein>
    <recommendedName>
        <fullName evidence="2">Exocyst complex component EXO84</fullName>
    </recommendedName>
</protein>
<gene>
    <name evidence="5" type="ORF">CANVERA_P5058</name>
</gene>
<evidence type="ECO:0000256" key="1">
    <source>
        <dbReference type="ARBA" id="ARBA00004398"/>
    </source>
</evidence>
<comment type="caution">
    <text evidence="5">The sequence shown here is derived from an EMBL/GenBank/DDBJ whole genome shotgun (WGS) entry which is preliminary data.</text>
</comment>
<comment type="subcellular location">
    <subcellularLocation>
        <location evidence="1">Cytoplasmic vesicle</location>
        <location evidence="1">Secretory vesicle</location>
    </subcellularLocation>
</comment>
<evidence type="ECO:0000256" key="4">
    <source>
        <dbReference type="SAM" id="MobiDB-lite"/>
    </source>
</evidence>
<dbReference type="GO" id="GO:0030133">
    <property type="term" value="C:transport vesicle"/>
    <property type="evidence" value="ECO:0007669"/>
    <property type="project" value="UniProtKB-SubCell"/>
</dbReference>
<dbReference type="OrthoDB" id="642193at2759"/>
<dbReference type="Pfam" id="PF25345">
    <property type="entry name" value="PH_EXO84"/>
    <property type="match status" value="1"/>
</dbReference>
<dbReference type="InterPro" id="IPR011993">
    <property type="entry name" value="PH-like_dom_sf"/>
</dbReference>
<dbReference type="InterPro" id="IPR016159">
    <property type="entry name" value="Cullin_repeat-like_dom_sf"/>
</dbReference>
<evidence type="ECO:0000313" key="6">
    <source>
        <dbReference type="Proteomes" id="UP001152885"/>
    </source>
</evidence>
<organism evidence="5 6">
    <name type="scientific">Candida verbasci</name>
    <dbReference type="NCBI Taxonomy" id="1227364"/>
    <lineage>
        <taxon>Eukaryota</taxon>
        <taxon>Fungi</taxon>
        <taxon>Dikarya</taxon>
        <taxon>Ascomycota</taxon>
        <taxon>Saccharomycotina</taxon>
        <taxon>Pichiomycetes</taxon>
        <taxon>Debaryomycetaceae</taxon>
        <taxon>Candida/Lodderomyces clade</taxon>
        <taxon>Candida</taxon>
    </lineage>
</organism>
<proteinExistence type="predicted"/>
<dbReference type="Proteomes" id="UP001152885">
    <property type="component" value="Unassembled WGS sequence"/>
</dbReference>
<sequence>MDKVRKRKSRAPWQDQQQQQVQANSYANTPPQSNSLQVPSNPYAASSAKKQDRRLSIHASAHHRQHGKSFSSINNESAPPLPENSALIMLSNGSASEIEENYKSLLKQKDIITRNIKNNINLNQQNILQLTNDLKIVQEELDSLRNSTRQVLEVTNFFKESAEKKLSMEFESKTNTPQTSKSQDRSSIVILENLWKKELQSLYKHVDGASKFIQPTPGRHVIAESGRWIEINPGSWKNGNASHLFILNDLILIANKSNGDKKLHATQCFPINQVSIRQITPPNNITDSKLNFINIKFQNLSYIFSSDRYDHFMKIMDAYKKGKNELEQLNRTQTPIESKRNSRKSKRNSEEILSTLSTKIDFKDNFDDIESSIHYNNFTRAFELITHVESKLNKKKILNEDENLLSQVTRTKLDQKREEILKGLEFMLRHHCNYIKLENILELYKRLNQLNIGITIYLKSTPLDYKNSLVAILTLKKRISTLIPILKKIENDSANSSLIITWCTDEAKKISNLLNCDKAVLIPYLDEFKELGINLDYLFE</sequence>
<evidence type="ECO:0000256" key="3">
    <source>
        <dbReference type="SAM" id="Coils"/>
    </source>
</evidence>